<comment type="similarity">
    <text evidence="1">Belongs to the UPF0386 family.</text>
</comment>
<dbReference type="AlphaFoldDB" id="A0A3S3LTS2"/>
<evidence type="ECO:0000313" key="2">
    <source>
        <dbReference type="EMBL" id="RWR52261.1"/>
    </source>
</evidence>
<dbReference type="Pfam" id="PF09857">
    <property type="entry name" value="YjhX_toxin"/>
    <property type="match status" value="1"/>
</dbReference>
<evidence type="ECO:0000256" key="1">
    <source>
        <dbReference type="HAMAP-Rule" id="MF_00827"/>
    </source>
</evidence>
<organism evidence="2 3">
    <name type="scientific">Paenirhodobacter huangdaonensis</name>
    <dbReference type="NCBI Taxonomy" id="2501515"/>
    <lineage>
        <taxon>Bacteria</taxon>
        <taxon>Pseudomonadati</taxon>
        <taxon>Pseudomonadota</taxon>
        <taxon>Alphaproteobacteria</taxon>
        <taxon>Rhodobacterales</taxon>
        <taxon>Rhodobacter group</taxon>
        <taxon>Paenirhodobacter</taxon>
    </lineage>
</organism>
<dbReference type="RefSeq" id="WP_128156389.1">
    <property type="nucleotide sequence ID" value="NZ_JBHSOM010000006.1"/>
</dbReference>
<name>A0A3S3LTS2_9RHOB</name>
<protein>
    <recommendedName>
        <fullName evidence="1">UPF0386 protein EOW66_10950</fullName>
    </recommendedName>
</protein>
<keyword evidence="3" id="KW-1185">Reference proteome</keyword>
<dbReference type="HAMAP" id="MF_00827">
    <property type="entry name" value="UPF0386"/>
    <property type="match status" value="1"/>
</dbReference>
<comment type="caution">
    <text evidence="2">The sequence shown here is derived from an EMBL/GenBank/DDBJ whole genome shotgun (WGS) entry which is preliminary data.</text>
</comment>
<dbReference type="NCBIfam" id="NF010240">
    <property type="entry name" value="PRK13687.1"/>
    <property type="match status" value="1"/>
</dbReference>
<proteinExistence type="inferred from homology"/>
<dbReference type="Proteomes" id="UP000288071">
    <property type="component" value="Unassembled WGS sequence"/>
</dbReference>
<reference evidence="2 3" key="1">
    <citation type="submission" date="2019-01" db="EMBL/GenBank/DDBJ databases">
        <title>Sinorhodobacter populi sp. nov. isolated from the symptomatic bark tissue of Populus euramericana canker.</title>
        <authorList>
            <person name="Xu G."/>
        </authorList>
    </citation>
    <scope>NUCLEOTIDE SEQUENCE [LARGE SCALE GENOMIC DNA]</scope>
    <source>
        <strain evidence="2 3">CGMCC 1.12963</strain>
    </source>
</reference>
<reference evidence="3" key="2">
    <citation type="submission" date="2019-01" db="EMBL/GenBank/DDBJ databases">
        <title>Sinorhodobacter populi sp. nov. isolated from the symptomatic bark tissue of Populus euramericana canker.</title>
        <authorList>
            <person name="Li Y."/>
        </authorList>
    </citation>
    <scope>NUCLEOTIDE SEQUENCE [LARGE SCALE GENOMIC DNA]</scope>
    <source>
        <strain evidence="3">CGMCC 1.12963</strain>
    </source>
</reference>
<dbReference type="InterPro" id="IPR018654">
    <property type="entry name" value="YjhX_toxin"/>
</dbReference>
<gene>
    <name evidence="2" type="ORF">EOW66_10950</name>
</gene>
<accession>A0A3S3LTS2</accession>
<evidence type="ECO:0000313" key="3">
    <source>
        <dbReference type="Proteomes" id="UP000288071"/>
    </source>
</evidence>
<sequence length="85" mass="9454">MNISKLEQRVLHVLAQGGLIRHERGEGRKISAVTCYTRDGLVLSDCDLPLFRRLRARRLIASGGGAPYRISRRGLAAVRGQLDNQ</sequence>
<dbReference type="EMBL" id="SAVA01000005">
    <property type="protein sequence ID" value="RWR52261.1"/>
    <property type="molecule type" value="Genomic_DNA"/>
</dbReference>